<dbReference type="InterPro" id="IPR045079">
    <property type="entry name" value="Oxoprolinase-like"/>
</dbReference>
<dbReference type="InterPro" id="IPR003692">
    <property type="entry name" value="Hydantoinase_B"/>
</dbReference>
<feature type="domain" description="Hydantoinase B/oxoprolinase" evidence="1">
    <location>
        <begin position="6"/>
        <end position="527"/>
    </location>
</feature>
<evidence type="ECO:0000313" key="2">
    <source>
        <dbReference type="EMBL" id="MBA8808565.1"/>
    </source>
</evidence>
<evidence type="ECO:0000259" key="1">
    <source>
        <dbReference type="Pfam" id="PF02538"/>
    </source>
</evidence>
<dbReference type="Pfam" id="PF02538">
    <property type="entry name" value="Hydantoinase_B"/>
    <property type="match status" value="1"/>
</dbReference>
<dbReference type="PANTHER" id="PTHR11365:SF23">
    <property type="entry name" value="HYPOTHETICAL 5-OXOPROLINASE (EUROFUNG)-RELATED"/>
    <property type="match status" value="1"/>
</dbReference>
<gene>
    <name evidence="2" type="ORF">FHX71_002507</name>
</gene>
<proteinExistence type="predicted"/>
<dbReference type="GO" id="GO:0005829">
    <property type="term" value="C:cytosol"/>
    <property type="evidence" value="ECO:0007669"/>
    <property type="project" value="TreeGrafter"/>
</dbReference>
<dbReference type="GO" id="GO:0047423">
    <property type="term" value="F:N-methylhydantoinase (ATP-hydrolyzing) activity"/>
    <property type="evidence" value="ECO:0007669"/>
    <property type="project" value="UniProtKB-EC"/>
</dbReference>
<dbReference type="EC" id="3.5.2.14" evidence="2"/>
<accession>A0A7W3J962</accession>
<keyword evidence="3" id="KW-1185">Reference proteome</keyword>
<comment type="caution">
    <text evidence="2">The sequence shown here is derived from an EMBL/GenBank/DDBJ whole genome shotgun (WGS) entry which is preliminary data.</text>
</comment>
<keyword evidence="2" id="KW-0378">Hydrolase</keyword>
<dbReference type="AlphaFoldDB" id="A0A7W3J962"/>
<dbReference type="PANTHER" id="PTHR11365">
    <property type="entry name" value="5-OXOPROLINASE RELATED"/>
    <property type="match status" value="1"/>
</dbReference>
<evidence type="ECO:0000313" key="3">
    <source>
        <dbReference type="Proteomes" id="UP000540568"/>
    </source>
</evidence>
<dbReference type="GO" id="GO:0017168">
    <property type="term" value="F:5-oxoprolinase (ATP-hydrolyzing) activity"/>
    <property type="evidence" value="ECO:0007669"/>
    <property type="project" value="TreeGrafter"/>
</dbReference>
<name>A0A7W3J962_9MICO</name>
<dbReference type="RefSeq" id="WP_182616657.1">
    <property type="nucleotide sequence ID" value="NZ_BAAATF010000003.1"/>
</dbReference>
<dbReference type="Proteomes" id="UP000540568">
    <property type="component" value="Unassembled WGS sequence"/>
</dbReference>
<sequence length="675" mass="70147">MLTTVEKDVAHTRLQAAVEEMCLTLRRASRSLYVRDAADFACAVADLSGRFVAYPQDVGVSGFVGLDLTPAIEAATADGPLAPGDVVLTNDPYLSGGLSTHLPDVHALAPFFDGDELVGYGWAFVHVSDVGGRVPSSVSVLNDSVFAEGLRIPPLRYVRAGTVVPEVEAILAANSRTPEANRGDLHAMLAALDTGRRRVGELTADLGPAGFADVGEFAREQSAARARSALRTLADGTYRFEDFLDNDGVSGVPLRVVVTATVDDGAVHLDLTGTDPQVEAALNMVTFGRAHSWVVTRIFALIGTLDPAVPLNGGLMDVIGFTAPEGTLLNATGTAATGVRHATTSRVNDVVSGALVQAAPEVLPAASSGLVVPVVFAAADGSRVDVVEPMVGGTGARHGADGADGRDSGISNLSNNPVETVEANVSVRVLRYALRTDSGGAGRWRGGSGLELEFEALTDGGLLARGLERLRFRPWGFAGGRPGALTELVVNEGRPDERRLSVVDVHPLRAGDRVVLRTSGAGGYGDPLERDTEAVLADVSAGLVTAEAAVEAYGVVVRDGVLDVAATSAERTGRSVSVARAHSLGPERERWERVFPSALADRLDVYLRTLPTTTRAGRRREILGGVLVGLPERFPGVAASEEELVAAERAFAEAVADVTGTVGAEGAPGSSSGVA</sequence>
<protein>
    <submittedName>
        <fullName evidence="2">N-methylhydantoinase B</fullName>
        <ecNumber evidence="2">3.5.2.14</ecNumber>
    </submittedName>
</protein>
<organism evidence="2 3">
    <name type="scientific">Promicromonospora sukumoe</name>
    <dbReference type="NCBI Taxonomy" id="88382"/>
    <lineage>
        <taxon>Bacteria</taxon>
        <taxon>Bacillati</taxon>
        <taxon>Actinomycetota</taxon>
        <taxon>Actinomycetes</taxon>
        <taxon>Micrococcales</taxon>
        <taxon>Promicromonosporaceae</taxon>
        <taxon>Promicromonospora</taxon>
    </lineage>
</organism>
<reference evidence="2 3" key="1">
    <citation type="submission" date="2020-07" db="EMBL/GenBank/DDBJ databases">
        <title>Sequencing the genomes of 1000 actinobacteria strains.</title>
        <authorList>
            <person name="Klenk H.-P."/>
        </authorList>
    </citation>
    <scope>NUCLEOTIDE SEQUENCE [LARGE SCALE GENOMIC DNA]</scope>
    <source>
        <strain evidence="2 3">DSM 44121</strain>
    </source>
</reference>
<dbReference type="GO" id="GO:0006749">
    <property type="term" value="P:glutathione metabolic process"/>
    <property type="evidence" value="ECO:0007669"/>
    <property type="project" value="TreeGrafter"/>
</dbReference>
<dbReference type="EMBL" id="JACGWV010000001">
    <property type="protein sequence ID" value="MBA8808565.1"/>
    <property type="molecule type" value="Genomic_DNA"/>
</dbReference>